<dbReference type="EMBL" id="JBHUPD010000001">
    <property type="protein sequence ID" value="MFD2872041.1"/>
    <property type="molecule type" value="Genomic_DNA"/>
</dbReference>
<comment type="similarity">
    <text evidence="1">Belongs to the AHA1 family.</text>
</comment>
<dbReference type="CDD" id="cd07814">
    <property type="entry name" value="SRPBCC_CalC_Aha1-like"/>
    <property type="match status" value="2"/>
</dbReference>
<reference evidence="4" key="1">
    <citation type="journal article" date="2019" name="Int. J. Syst. Evol. Microbiol.">
        <title>The Global Catalogue of Microorganisms (GCM) 10K type strain sequencing project: providing services to taxonomists for standard genome sequencing and annotation.</title>
        <authorList>
            <consortium name="The Broad Institute Genomics Platform"/>
            <consortium name="The Broad Institute Genome Sequencing Center for Infectious Disease"/>
            <person name="Wu L."/>
            <person name="Ma J."/>
        </authorList>
    </citation>
    <scope>NUCLEOTIDE SEQUENCE [LARGE SCALE GENOMIC DNA]</scope>
    <source>
        <strain evidence="4">KCTC 22437</strain>
    </source>
</reference>
<gene>
    <name evidence="3" type="ORF">ACFS5N_06155</name>
</gene>
<evidence type="ECO:0000313" key="3">
    <source>
        <dbReference type="EMBL" id="MFD2872041.1"/>
    </source>
</evidence>
<evidence type="ECO:0000259" key="2">
    <source>
        <dbReference type="Pfam" id="PF08327"/>
    </source>
</evidence>
<keyword evidence="4" id="KW-1185">Reference proteome</keyword>
<dbReference type="InterPro" id="IPR013538">
    <property type="entry name" value="ASHA1/2-like_C"/>
</dbReference>
<sequence length="295" mass="33237">MPDIRHQLSISGEIHEVYTALTTAMGIRRWCTKNADLDQQVGGQGIFRFDYQGKVETIMRILNLQEPVLVTWAVESSFRPEQVGTLISFELCPGKKGIVLSFSQTGYREAGETFELMHKGWAYYLVSLKRYIETGQGAPSPDLNWNIMKENTTEFSCTISVPQPASEVFKAISQVSQWWVADVDGSADQPGAVFTVHFGTTWVKFQITGWTPGQQVTWQVIDCTLPWNRTDEQEWNGTAILWLLENDGALTRVTFTHEGLSVLDCAGQCEKAWTGYIQQSLFNYVSTGKGLPNRF</sequence>
<name>A0ABW5YB69_9SPHI</name>
<evidence type="ECO:0000256" key="1">
    <source>
        <dbReference type="ARBA" id="ARBA00006817"/>
    </source>
</evidence>
<comment type="caution">
    <text evidence="3">The sequence shown here is derived from an EMBL/GenBank/DDBJ whole genome shotgun (WGS) entry which is preliminary data.</text>
</comment>
<feature type="domain" description="Activator of Hsp90 ATPase homologue 1/2-like C-terminal" evidence="2">
    <location>
        <begin position="15"/>
        <end position="133"/>
    </location>
</feature>
<protein>
    <submittedName>
        <fullName evidence="3">SRPBCC domain-containing protein</fullName>
    </submittedName>
</protein>
<organism evidence="3 4">
    <name type="scientific">Mucilaginibacter ximonensis</name>
    <dbReference type="NCBI Taxonomy" id="538021"/>
    <lineage>
        <taxon>Bacteria</taxon>
        <taxon>Pseudomonadati</taxon>
        <taxon>Bacteroidota</taxon>
        <taxon>Sphingobacteriia</taxon>
        <taxon>Sphingobacteriales</taxon>
        <taxon>Sphingobacteriaceae</taxon>
        <taxon>Mucilaginibacter</taxon>
    </lineage>
</organism>
<dbReference type="Pfam" id="PF08327">
    <property type="entry name" value="AHSA1"/>
    <property type="match status" value="1"/>
</dbReference>
<proteinExistence type="inferred from homology"/>
<dbReference type="SUPFAM" id="SSF55961">
    <property type="entry name" value="Bet v1-like"/>
    <property type="match status" value="2"/>
</dbReference>
<evidence type="ECO:0000313" key="4">
    <source>
        <dbReference type="Proteomes" id="UP001597557"/>
    </source>
</evidence>
<dbReference type="InterPro" id="IPR023393">
    <property type="entry name" value="START-like_dom_sf"/>
</dbReference>
<dbReference type="Gene3D" id="3.30.530.20">
    <property type="match status" value="2"/>
</dbReference>
<dbReference type="RefSeq" id="WP_377183316.1">
    <property type="nucleotide sequence ID" value="NZ_JBHUPD010000001.1"/>
</dbReference>
<dbReference type="Proteomes" id="UP001597557">
    <property type="component" value="Unassembled WGS sequence"/>
</dbReference>
<accession>A0ABW5YB69</accession>